<name>A0A811V3V1_CERCA</name>
<organism evidence="1 2">
    <name type="scientific">Ceratitis capitata</name>
    <name type="common">Mediterranean fruit fly</name>
    <name type="synonym">Tephritis capitata</name>
    <dbReference type="NCBI Taxonomy" id="7213"/>
    <lineage>
        <taxon>Eukaryota</taxon>
        <taxon>Metazoa</taxon>
        <taxon>Ecdysozoa</taxon>
        <taxon>Arthropoda</taxon>
        <taxon>Hexapoda</taxon>
        <taxon>Insecta</taxon>
        <taxon>Pterygota</taxon>
        <taxon>Neoptera</taxon>
        <taxon>Endopterygota</taxon>
        <taxon>Diptera</taxon>
        <taxon>Brachycera</taxon>
        <taxon>Muscomorpha</taxon>
        <taxon>Tephritoidea</taxon>
        <taxon>Tephritidae</taxon>
        <taxon>Ceratitis</taxon>
        <taxon>Ceratitis</taxon>
    </lineage>
</organism>
<proteinExistence type="predicted"/>
<protein>
    <submittedName>
        <fullName evidence="1">(Mediterranean fruit fly) hypothetical protein</fullName>
    </submittedName>
</protein>
<accession>A0A811V3V1</accession>
<dbReference type="EMBL" id="CAJHJT010000034">
    <property type="protein sequence ID" value="CAD7004163.1"/>
    <property type="molecule type" value="Genomic_DNA"/>
</dbReference>
<evidence type="ECO:0000313" key="2">
    <source>
        <dbReference type="Proteomes" id="UP000606786"/>
    </source>
</evidence>
<evidence type="ECO:0000313" key="1">
    <source>
        <dbReference type="EMBL" id="CAD7004163.1"/>
    </source>
</evidence>
<keyword evidence="2" id="KW-1185">Reference proteome</keyword>
<dbReference type="AlphaFoldDB" id="A0A811V3V1"/>
<sequence>MQLLNVLKDEGQRRHTVGVTGNADDEVWRKKAIITTTTTTTTTTTILTKTKSGKLYTKEL</sequence>
<dbReference type="Proteomes" id="UP000606786">
    <property type="component" value="Unassembled WGS sequence"/>
</dbReference>
<comment type="caution">
    <text evidence="1">The sequence shown here is derived from an EMBL/GenBank/DDBJ whole genome shotgun (WGS) entry which is preliminary data.</text>
</comment>
<gene>
    <name evidence="1" type="ORF">CCAP1982_LOCUS12583</name>
</gene>
<reference evidence="1" key="1">
    <citation type="submission" date="2020-11" db="EMBL/GenBank/DDBJ databases">
        <authorList>
            <person name="Whitehead M."/>
        </authorList>
    </citation>
    <scope>NUCLEOTIDE SEQUENCE</scope>
    <source>
        <strain evidence="1">EGII</strain>
    </source>
</reference>